<sequence>MAEEHEIEGGEIYDDLVYSDLKILKEEDEVEDGEIYDDSHIDIDAKIQSILADYMKDFEGAASAENLGCLCDLHTARN</sequence>
<protein>
    <submittedName>
        <fullName evidence="1">Uncharacterized protein</fullName>
    </submittedName>
</protein>
<gene>
    <name evidence="1" type="ORF">RDI58_020402</name>
</gene>
<accession>A0AAN8Y8J4</accession>
<organism evidence="1 2">
    <name type="scientific">Solanum bulbocastanum</name>
    <name type="common">Wild potato</name>
    <dbReference type="NCBI Taxonomy" id="147425"/>
    <lineage>
        <taxon>Eukaryota</taxon>
        <taxon>Viridiplantae</taxon>
        <taxon>Streptophyta</taxon>
        <taxon>Embryophyta</taxon>
        <taxon>Tracheophyta</taxon>
        <taxon>Spermatophyta</taxon>
        <taxon>Magnoliopsida</taxon>
        <taxon>eudicotyledons</taxon>
        <taxon>Gunneridae</taxon>
        <taxon>Pentapetalae</taxon>
        <taxon>asterids</taxon>
        <taxon>lamiids</taxon>
        <taxon>Solanales</taxon>
        <taxon>Solanaceae</taxon>
        <taxon>Solanoideae</taxon>
        <taxon>Solaneae</taxon>
        <taxon>Solanum</taxon>
    </lineage>
</organism>
<dbReference type="Proteomes" id="UP001371456">
    <property type="component" value="Unassembled WGS sequence"/>
</dbReference>
<dbReference type="AlphaFoldDB" id="A0AAN8Y8J4"/>
<dbReference type="EMBL" id="JBANQN010000008">
    <property type="protein sequence ID" value="KAK6782606.1"/>
    <property type="molecule type" value="Genomic_DNA"/>
</dbReference>
<name>A0AAN8Y8J4_SOLBU</name>
<proteinExistence type="predicted"/>
<comment type="caution">
    <text evidence="1">The sequence shown here is derived from an EMBL/GenBank/DDBJ whole genome shotgun (WGS) entry which is preliminary data.</text>
</comment>
<reference evidence="1 2" key="1">
    <citation type="submission" date="2024-02" db="EMBL/GenBank/DDBJ databases">
        <title>de novo genome assembly of Solanum bulbocastanum strain 11H21.</title>
        <authorList>
            <person name="Hosaka A.J."/>
        </authorList>
    </citation>
    <scope>NUCLEOTIDE SEQUENCE [LARGE SCALE GENOMIC DNA]</scope>
    <source>
        <tissue evidence="1">Young leaves</tissue>
    </source>
</reference>
<evidence type="ECO:0000313" key="1">
    <source>
        <dbReference type="EMBL" id="KAK6782606.1"/>
    </source>
</evidence>
<evidence type="ECO:0000313" key="2">
    <source>
        <dbReference type="Proteomes" id="UP001371456"/>
    </source>
</evidence>
<keyword evidence="2" id="KW-1185">Reference proteome</keyword>